<dbReference type="GO" id="GO:0000160">
    <property type="term" value="P:phosphorelay signal transduction system"/>
    <property type="evidence" value="ECO:0007669"/>
    <property type="project" value="UniProtKB-KW"/>
</dbReference>
<feature type="domain" description="HTH araC/xylS-type" evidence="9">
    <location>
        <begin position="259"/>
        <end position="357"/>
    </location>
</feature>
<gene>
    <name evidence="11" type="ORF">FLK61_23330</name>
</gene>
<dbReference type="CDD" id="cd17536">
    <property type="entry name" value="REC_YesN-like"/>
    <property type="match status" value="1"/>
</dbReference>
<evidence type="ECO:0000313" key="12">
    <source>
        <dbReference type="Proteomes" id="UP000318138"/>
    </source>
</evidence>
<keyword evidence="4" id="KW-0902">Two-component regulatory system</keyword>
<dbReference type="GO" id="GO:0005737">
    <property type="term" value="C:cytoplasm"/>
    <property type="evidence" value="ECO:0007669"/>
    <property type="project" value="UniProtKB-SubCell"/>
</dbReference>
<evidence type="ECO:0000259" key="9">
    <source>
        <dbReference type="PROSITE" id="PS01124"/>
    </source>
</evidence>
<dbReference type="EMBL" id="CP041372">
    <property type="protein sequence ID" value="QKS69730.1"/>
    <property type="molecule type" value="Genomic_DNA"/>
</dbReference>
<evidence type="ECO:0000256" key="2">
    <source>
        <dbReference type="ARBA" id="ARBA00022490"/>
    </source>
</evidence>
<keyword evidence="3 8" id="KW-0597">Phosphoprotein</keyword>
<dbReference type="PANTHER" id="PTHR42713:SF3">
    <property type="entry name" value="TRANSCRIPTIONAL REGULATORY PROTEIN HPTR"/>
    <property type="match status" value="1"/>
</dbReference>
<dbReference type="GO" id="GO:0003700">
    <property type="term" value="F:DNA-binding transcription factor activity"/>
    <property type="evidence" value="ECO:0007669"/>
    <property type="project" value="InterPro"/>
</dbReference>
<dbReference type="PROSITE" id="PS50110">
    <property type="entry name" value="RESPONSE_REGULATORY"/>
    <property type="match status" value="1"/>
</dbReference>
<protein>
    <submittedName>
        <fullName evidence="11">Response regulator transcription factor</fullName>
    </submittedName>
</protein>
<feature type="domain" description="Response regulatory" evidence="10">
    <location>
        <begin position="3"/>
        <end position="120"/>
    </location>
</feature>
<evidence type="ECO:0000313" key="11">
    <source>
        <dbReference type="EMBL" id="QKS69730.1"/>
    </source>
</evidence>
<dbReference type="InterPro" id="IPR018060">
    <property type="entry name" value="HTH_AraC"/>
</dbReference>
<organism evidence="11 12">
    <name type="scientific">Paenalkalicoccus suaedae</name>
    <dbReference type="NCBI Taxonomy" id="2592382"/>
    <lineage>
        <taxon>Bacteria</taxon>
        <taxon>Bacillati</taxon>
        <taxon>Bacillota</taxon>
        <taxon>Bacilli</taxon>
        <taxon>Bacillales</taxon>
        <taxon>Bacillaceae</taxon>
        <taxon>Paenalkalicoccus</taxon>
    </lineage>
</organism>
<sequence>MCNVVIIDDDEKVRKGMKAIIPWKELHCHFAGFATNGQEGLTLIHDTQPDLIITDIYMPVMNGLDMVESLRKDGITSHIIILSGYSEFEYARKAMRLDIDDYISKPASPQTISDAIRTCMNKMPHSNHEYIVDWKESAKPPLKILHIHDTHSFLSAIRKADCEQAYALIDYIYHYHEKDVFNQSVCIGYGIEIWNLITSALQDLGLKTEDFFDDPFHFHQQLSSQRSWAHFSEWVKSLINQICTHDQWEENIKHRQLVEEMIHFIDGHLSENITLHDLSAELYISRNYLGQIFKRVTGESFKNYLTKVRMEKAKKMIQDGHYMIYEISEAVGFPNPAYFTTTFKKYTGYTPSDMINRTMQS</sequence>
<dbReference type="InterPro" id="IPR018062">
    <property type="entry name" value="HTH_AraC-typ_CS"/>
</dbReference>
<reference evidence="12" key="1">
    <citation type="submission" date="2019-07" db="EMBL/GenBank/DDBJ databases">
        <title>Bacillus alkalisoli sp. nov. isolated from saline soil.</title>
        <authorList>
            <person name="Sun J.-Q."/>
            <person name="Xu L."/>
        </authorList>
    </citation>
    <scope>NUCLEOTIDE SEQUENCE [LARGE SCALE GENOMIC DNA]</scope>
    <source>
        <strain evidence="12">M4U3P1</strain>
    </source>
</reference>
<dbReference type="GO" id="GO:0043565">
    <property type="term" value="F:sequence-specific DNA binding"/>
    <property type="evidence" value="ECO:0007669"/>
    <property type="project" value="InterPro"/>
</dbReference>
<comment type="subcellular location">
    <subcellularLocation>
        <location evidence="1">Cytoplasm</location>
    </subcellularLocation>
</comment>
<dbReference type="Gene3D" id="1.10.10.60">
    <property type="entry name" value="Homeodomain-like"/>
    <property type="match status" value="2"/>
</dbReference>
<evidence type="ECO:0000256" key="1">
    <source>
        <dbReference type="ARBA" id="ARBA00004496"/>
    </source>
</evidence>
<evidence type="ECO:0000256" key="8">
    <source>
        <dbReference type="PROSITE-ProRule" id="PRU00169"/>
    </source>
</evidence>
<evidence type="ECO:0000256" key="4">
    <source>
        <dbReference type="ARBA" id="ARBA00023012"/>
    </source>
</evidence>
<dbReference type="Pfam" id="PF00072">
    <property type="entry name" value="Response_reg"/>
    <property type="match status" value="1"/>
</dbReference>
<dbReference type="SMART" id="SM00448">
    <property type="entry name" value="REC"/>
    <property type="match status" value="1"/>
</dbReference>
<dbReference type="PROSITE" id="PS01124">
    <property type="entry name" value="HTH_ARAC_FAMILY_2"/>
    <property type="match status" value="1"/>
</dbReference>
<name>A0A859FA27_9BACI</name>
<keyword evidence="6" id="KW-0238">DNA-binding</keyword>
<dbReference type="InterPro" id="IPR011006">
    <property type="entry name" value="CheY-like_superfamily"/>
</dbReference>
<keyword evidence="12" id="KW-1185">Reference proteome</keyword>
<dbReference type="AlphaFoldDB" id="A0A859FA27"/>
<dbReference type="InterPro" id="IPR001789">
    <property type="entry name" value="Sig_transdc_resp-reg_receiver"/>
</dbReference>
<keyword evidence="7" id="KW-0804">Transcription</keyword>
<dbReference type="RefSeq" id="WP_176007772.1">
    <property type="nucleotide sequence ID" value="NZ_CP041372.2"/>
</dbReference>
<dbReference type="InterPro" id="IPR009057">
    <property type="entry name" value="Homeodomain-like_sf"/>
</dbReference>
<evidence type="ECO:0000259" key="10">
    <source>
        <dbReference type="PROSITE" id="PS50110"/>
    </source>
</evidence>
<evidence type="ECO:0000256" key="3">
    <source>
        <dbReference type="ARBA" id="ARBA00022553"/>
    </source>
</evidence>
<evidence type="ECO:0000256" key="5">
    <source>
        <dbReference type="ARBA" id="ARBA00023015"/>
    </source>
</evidence>
<proteinExistence type="predicted"/>
<evidence type="ECO:0000256" key="6">
    <source>
        <dbReference type="ARBA" id="ARBA00023125"/>
    </source>
</evidence>
<dbReference type="SUPFAM" id="SSF46689">
    <property type="entry name" value="Homeodomain-like"/>
    <property type="match status" value="2"/>
</dbReference>
<dbReference type="SMART" id="SM00342">
    <property type="entry name" value="HTH_ARAC"/>
    <property type="match status" value="1"/>
</dbReference>
<accession>A0A859FA27</accession>
<dbReference type="KEGG" id="psua:FLK61_23330"/>
<dbReference type="Proteomes" id="UP000318138">
    <property type="component" value="Chromosome"/>
</dbReference>
<feature type="modified residue" description="4-aspartylphosphate" evidence="8">
    <location>
        <position position="55"/>
    </location>
</feature>
<dbReference type="SUPFAM" id="SSF52172">
    <property type="entry name" value="CheY-like"/>
    <property type="match status" value="1"/>
</dbReference>
<dbReference type="Pfam" id="PF12833">
    <property type="entry name" value="HTH_18"/>
    <property type="match status" value="1"/>
</dbReference>
<dbReference type="PROSITE" id="PS00041">
    <property type="entry name" value="HTH_ARAC_FAMILY_1"/>
    <property type="match status" value="1"/>
</dbReference>
<dbReference type="Gene3D" id="3.40.50.2300">
    <property type="match status" value="1"/>
</dbReference>
<evidence type="ECO:0000256" key="7">
    <source>
        <dbReference type="ARBA" id="ARBA00023163"/>
    </source>
</evidence>
<keyword evidence="2" id="KW-0963">Cytoplasm</keyword>
<dbReference type="PANTHER" id="PTHR42713">
    <property type="entry name" value="HISTIDINE KINASE-RELATED"/>
    <property type="match status" value="1"/>
</dbReference>
<keyword evidence="5" id="KW-0805">Transcription regulation</keyword>
<dbReference type="InterPro" id="IPR051552">
    <property type="entry name" value="HptR"/>
</dbReference>